<evidence type="ECO:0000313" key="1">
    <source>
        <dbReference type="EMBL" id="RKQ93222.1"/>
    </source>
</evidence>
<comment type="caution">
    <text evidence="1">The sequence shown here is derived from an EMBL/GenBank/DDBJ whole genome shotgun (WGS) entry which is preliminary data.</text>
</comment>
<proteinExistence type="predicted"/>
<evidence type="ECO:0000313" key="2">
    <source>
        <dbReference type="Proteomes" id="UP000278962"/>
    </source>
</evidence>
<organism evidence="1 2">
    <name type="scientific">Solirubrobacter pauli</name>
    <dbReference type="NCBI Taxonomy" id="166793"/>
    <lineage>
        <taxon>Bacteria</taxon>
        <taxon>Bacillati</taxon>
        <taxon>Actinomycetota</taxon>
        <taxon>Thermoleophilia</taxon>
        <taxon>Solirubrobacterales</taxon>
        <taxon>Solirubrobacteraceae</taxon>
        <taxon>Solirubrobacter</taxon>
    </lineage>
</organism>
<dbReference type="Proteomes" id="UP000278962">
    <property type="component" value="Unassembled WGS sequence"/>
</dbReference>
<gene>
    <name evidence="1" type="ORF">C8N24_3083</name>
</gene>
<dbReference type="AlphaFoldDB" id="A0A660LDV1"/>
<sequence length="165" mass="16530">MTGAPISPRALATAVAALVALLAAGVLTLGVGGAEPAAAQPGCSSGPFVFDAAEQGRQRAFEARLGQGADLPALGFHTTALDVTATLHAATHAYVVVFYRPGSETPALKALAADATAFKVPLIVAPREQQAALVAIAQGTRLECAAPRVDSVRALAAGMYADLAA</sequence>
<accession>A0A660LDV1</accession>
<keyword evidence="2" id="KW-1185">Reference proteome</keyword>
<dbReference type="RefSeq" id="WP_121251145.1">
    <property type="nucleotide sequence ID" value="NZ_RBIL01000001.1"/>
</dbReference>
<reference evidence="1 2" key="1">
    <citation type="submission" date="2018-10" db="EMBL/GenBank/DDBJ databases">
        <title>Genomic Encyclopedia of Archaeal and Bacterial Type Strains, Phase II (KMG-II): from individual species to whole genera.</title>
        <authorList>
            <person name="Goeker M."/>
        </authorList>
    </citation>
    <scope>NUCLEOTIDE SEQUENCE [LARGE SCALE GENOMIC DNA]</scope>
    <source>
        <strain evidence="1 2">DSM 14954</strain>
    </source>
</reference>
<dbReference type="EMBL" id="RBIL01000001">
    <property type="protein sequence ID" value="RKQ93222.1"/>
    <property type="molecule type" value="Genomic_DNA"/>
</dbReference>
<protein>
    <submittedName>
        <fullName evidence="1">Uncharacterized protein</fullName>
    </submittedName>
</protein>
<name>A0A660LDV1_9ACTN</name>